<dbReference type="KEGG" id="msz:MSSIH_3292"/>
<dbReference type="Proteomes" id="UP000033092">
    <property type="component" value="Chromosome"/>
</dbReference>
<evidence type="ECO:0000313" key="3">
    <source>
        <dbReference type="Proteomes" id="UP000033092"/>
    </source>
</evidence>
<dbReference type="HOGENOM" id="CLU_2730465_0_0_2"/>
<feature type="coiled-coil region" evidence="1">
    <location>
        <begin position="44"/>
        <end position="71"/>
    </location>
</feature>
<evidence type="ECO:0000313" key="2">
    <source>
        <dbReference type="EMBL" id="AKB33982.1"/>
    </source>
</evidence>
<reference evidence="2 3" key="1">
    <citation type="submission" date="2014-07" db="EMBL/GenBank/DDBJ databases">
        <title>Methanogenic archaea and the global carbon cycle.</title>
        <authorList>
            <person name="Henriksen J.R."/>
            <person name="Luke J."/>
            <person name="Reinhart S."/>
            <person name="Benedict M.N."/>
            <person name="Youngblut N.D."/>
            <person name="Metcalf M.E."/>
            <person name="Whitaker R.J."/>
            <person name="Metcalf W.W."/>
        </authorList>
    </citation>
    <scope>NUCLEOTIDE SEQUENCE [LARGE SCALE GENOMIC DNA]</scope>
    <source>
        <strain evidence="2 3">HI350</strain>
    </source>
</reference>
<organism evidence="2 3">
    <name type="scientific">Methanosarcina siciliae HI350</name>
    <dbReference type="NCBI Taxonomy" id="1434119"/>
    <lineage>
        <taxon>Archaea</taxon>
        <taxon>Methanobacteriati</taxon>
        <taxon>Methanobacteriota</taxon>
        <taxon>Stenosarchaea group</taxon>
        <taxon>Methanomicrobia</taxon>
        <taxon>Methanosarcinales</taxon>
        <taxon>Methanosarcinaceae</taxon>
        <taxon>Methanosarcina</taxon>
    </lineage>
</organism>
<protein>
    <submittedName>
        <fullName evidence="2">Uncharacterized protein</fullName>
    </submittedName>
</protein>
<sequence>MCCKGEHHTNYVRSAVHCTTRRHTDRECGCGCGRPRFLSKNERAETLEGYREELKRELEGVEEELKKLKGN</sequence>
<dbReference type="RefSeq" id="WP_148705937.1">
    <property type="nucleotide sequence ID" value="NZ_CP009507.1"/>
</dbReference>
<dbReference type="GeneID" id="41607466"/>
<dbReference type="AlphaFoldDB" id="A0A0E3PHJ8"/>
<dbReference type="EMBL" id="CP009507">
    <property type="protein sequence ID" value="AKB33982.1"/>
    <property type="molecule type" value="Genomic_DNA"/>
</dbReference>
<keyword evidence="1" id="KW-0175">Coiled coil</keyword>
<name>A0A0E3PHJ8_9EURY</name>
<evidence type="ECO:0000256" key="1">
    <source>
        <dbReference type="SAM" id="Coils"/>
    </source>
</evidence>
<gene>
    <name evidence="2" type="ORF">MSSIH_3292</name>
</gene>
<proteinExistence type="predicted"/>
<accession>A0A0E3PHJ8</accession>
<dbReference type="PATRIC" id="fig|1434119.4.peg.4267"/>